<protein>
    <recommendedName>
        <fullName evidence="2">DNA primase</fullName>
    </recommendedName>
</protein>
<accession>A0A6J5L140</accession>
<dbReference type="SUPFAM" id="SSF56731">
    <property type="entry name" value="DNA primase core"/>
    <property type="match status" value="1"/>
</dbReference>
<dbReference type="Gene3D" id="3.40.1360.10">
    <property type="match status" value="1"/>
</dbReference>
<name>A0A6J5L140_9CAUD</name>
<evidence type="ECO:0008006" key="2">
    <source>
        <dbReference type="Google" id="ProtNLM"/>
    </source>
</evidence>
<sequence>MALDLQNLKTLVETLTCKESRKSWIFDCPQCGKKDKLFIRKRDGRFICWYCATIKGYQGKPEFALRDLLGLSLREVQLRLYGDVSYTGSAVDLEIEIKDFLEDDEIEQYAPLQQVVFPLHYVELERPSAKKGVAYLESRGISLEVANQYGIRYSVPDRRIVFPVYMNEILVGWQDRMVEPVEYTDPITGEAKKAVKAITMPGLDRNRVLMFQHNLVGSDHAIIMEGPIDGIKARLCGGAVVTMGKSVSKTQMDIILESGVKKIYSGLDPDAAAEVSRLCREFSGFEFYQMKTPESVKDFGAMDELDVLECYKSADRVNAGCVFIPPILQPF</sequence>
<gene>
    <name evidence="1" type="ORF">UFOVP75_125</name>
</gene>
<evidence type="ECO:0000313" key="1">
    <source>
        <dbReference type="EMBL" id="CAB4127295.1"/>
    </source>
</evidence>
<organism evidence="1">
    <name type="scientific">uncultured Caudovirales phage</name>
    <dbReference type="NCBI Taxonomy" id="2100421"/>
    <lineage>
        <taxon>Viruses</taxon>
        <taxon>Duplodnaviria</taxon>
        <taxon>Heunggongvirae</taxon>
        <taxon>Uroviricota</taxon>
        <taxon>Caudoviricetes</taxon>
        <taxon>Peduoviridae</taxon>
        <taxon>Maltschvirus</taxon>
        <taxon>Maltschvirus maltsch</taxon>
    </lineage>
</organism>
<reference evidence="1" key="1">
    <citation type="submission" date="2020-04" db="EMBL/GenBank/DDBJ databases">
        <authorList>
            <person name="Chiriac C."/>
            <person name="Salcher M."/>
            <person name="Ghai R."/>
            <person name="Kavagutti S V."/>
        </authorList>
    </citation>
    <scope>NUCLEOTIDE SEQUENCE</scope>
</reference>
<dbReference type="EMBL" id="LR796209">
    <property type="protein sequence ID" value="CAB4127295.1"/>
    <property type="molecule type" value="Genomic_DNA"/>
</dbReference>
<proteinExistence type="predicted"/>